<keyword evidence="2" id="KW-0812">Transmembrane</keyword>
<organism evidence="4 5">
    <name type="scientific">Aquipseudomonas ullengensis</name>
    <dbReference type="NCBI Taxonomy" id="2759166"/>
    <lineage>
        <taxon>Bacteria</taxon>
        <taxon>Pseudomonadati</taxon>
        <taxon>Pseudomonadota</taxon>
        <taxon>Gammaproteobacteria</taxon>
        <taxon>Pseudomonadales</taxon>
        <taxon>Pseudomonadaceae</taxon>
        <taxon>Aquipseudomonas</taxon>
    </lineage>
</organism>
<proteinExistence type="predicted"/>
<dbReference type="AlphaFoldDB" id="A0A7W4Q9H6"/>
<name>A0A7W4Q9H6_9GAMM</name>
<dbReference type="EMBL" id="JACJUD010000002">
    <property type="protein sequence ID" value="MBB2494669.1"/>
    <property type="molecule type" value="Genomic_DNA"/>
</dbReference>
<sequence>MTRRARILLAIALILALAGLGLYVLGKLQPYEETLKHGAAPEARANEYLAAEHFLRLQKITVSRADGLQVLSTLPPAGHTLMLLGSRHNMTPRQARQALDWAAQGGHLLFVAESIWDEEAGTSEDLLLNSLGIHQQLSEELDEDSKNGDEAASDEDNSSEAVKAEDAEEADAPSADEAQPATDDPEEQAEADRYPELTKLYLENEEAPAYIDFDTEFHLYDTQNRAHAWANSGDSTHMLQLDHGKGLITVLTDAWIWQNENIADYDNAWLLWYLSQDSSVTLVYSSERDDLFSQLLRHFPAALAALALLVILLLWHVGMRHGPLQAPPSHARRQLEEHLRGSADFLMRRVGQAHLLHNLQRDIQRRARHRHPGFERLPVAEQWQILGRLTRIPTSAISQAMRPQGTQRLSAADFTRQVTNLQTLRNSI</sequence>
<feature type="domain" description="DUF4350" evidence="3">
    <location>
        <begin position="43"/>
        <end position="274"/>
    </location>
</feature>
<evidence type="ECO:0000256" key="1">
    <source>
        <dbReference type="SAM" id="MobiDB-lite"/>
    </source>
</evidence>
<protein>
    <submittedName>
        <fullName evidence="4">DUF4350 domain-containing protein</fullName>
    </submittedName>
</protein>
<evidence type="ECO:0000313" key="4">
    <source>
        <dbReference type="EMBL" id="MBB2494669.1"/>
    </source>
</evidence>
<feature type="transmembrane region" description="Helical" evidence="2">
    <location>
        <begin position="295"/>
        <end position="315"/>
    </location>
</feature>
<keyword evidence="2" id="KW-0472">Membrane</keyword>
<dbReference type="Proteomes" id="UP000542720">
    <property type="component" value="Unassembled WGS sequence"/>
</dbReference>
<evidence type="ECO:0000259" key="3">
    <source>
        <dbReference type="Pfam" id="PF14258"/>
    </source>
</evidence>
<dbReference type="Pfam" id="PF14258">
    <property type="entry name" value="DUF4350"/>
    <property type="match status" value="1"/>
</dbReference>
<dbReference type="InterPro" id="IPR025646">
    <property type="entry name" value="DUF4350"/>
</dbReference>
<evidence type="ECO:0000256" key="2">
    <source>
        <dbReference type="SAM" id="Phobius"/>
    </source>
</evidence>
<evidence type="ECO:0000313" key="5">
    <source>
        <dbReference type="Proteomes" id="UP000542720"/>
    </source>
</evidence>
<gene>
    <name evidence="4" type="ORF">H3H51_06525</name>
</gene>
<reference evidence="4 5" key="1">
    <citation type="submission" date="2020-08" db="EMBL/GenBank/DDBJ databases">
        <authorList>
            <person name="Kim C.M."/>
        </authorList>
    </citation>
    <scope>NUCLEOTIDE SEQUENCE [LARGE SCALE GENOMIC DNA]</scope>
    <source>
        <strain evidence="4 5">UL070</strain>
    </source>
</reference>
<keyword evidence="2" id="KW-1133">Transmembrane helix</keyword>
<keyword evidence="5" id="KW-1185">Reference proteome</keyword>
<feature type="region of interest" description="Disordered" evidence="1">
    <location>
        <begin position="138"/>
        <end position="190"/>
    </location>
</feature>
<accession>A0A7W4Q9H6</accession>
<dbReference type="RefSeq" id="WP_183088241.1">
    <property type="nucleotide sequence ID" value="NZ_JACJUD010000002.1"/>
</dbReference>
<comment type="caution">
    <text evidence="4">The sequence shown here is derived from an EMBL/GenBank/DDBJ whole genome shotgun (WGS) entry which is preliminary data.</text>
</comment>